<evidence type="ECO:0000313" key="8">
    <source>
        <dbReference type="EMBL" id="GGU43963.1"/>
    </source>
</evidence>
<evidence type="ECO:0000256" key="1">
    <source>
        <dbReference type="ARBA" id="ARBA00004651"/>
    </source>
</evidence>
<feature type="transmembrane region" description="Helical" evidence="7">
    <location>
        <begin position="185"/>
        <end position="205"/>
    </location>
</feature>
<evidence type="ECO:0000256" key="6">
    <source>
        <dbReference type="SAM" id="MobiDB-lite"/>
    </source>
</evidence>
<accession>A0ABQ2ULU9</accession>
<name>A0ABQ2ULU9_9ACTN</name>
<feature type="transmembrane region" description="Helical" evidence="7">
    <location>
        <begin position="282"/>
        <end position="301"/>
    </location>
</feature>
<feature type="transmembrane region" description="Helical" evidence="7">
    <location>
        <begin position="45"/>
        <end position="69"/>
    </location>
</feature>
<feature type="transmembrane region" description="Helical" evidence="7">
    <location>
        <begin position="398"/>
        <end position="424"/>
    </location>
</feature>
<organism evidence="8 9">
    <name type="scientific">Streptomyces albospinus</name>
    <dbReference type="NCBI Taxonomy" id="285515"/>
    <lineage>
        <taxon>Bacteria</taxon>
        <taxon>Bacillati</taxon>
        <taxon>Actinomycetota</taxon>
        <taxon>Actinomycetes</taxon>
        <taxon>Kitasatosporales</taxon>
        <taxon>Streptomycetaceae</taxon>
        <taxon>Streptomyces</taxon>
    </lineage>
</organism>
<keyword evidence="9" id="KW-1185">Reference proteome</keyword>
<feature type="transmembrane region" description="Helical" evidence="7">
    <location>
        <begin position="211"/>
        <end position="228"/>
    </location>
</feature>
<comment type="subcellular location">
    <subcellularLocation>
        <location evidence="1">Cell membrane</location>
        <topology evidence="1">Multi-pass membrane protein</topology>
    </subcellularLocation>
</comment>
<sequence length="472" mass="47530">MPSPSGPEQPGRAPACPPPPGAGAPGRGPVRRGYRAVFAVTEFRYVFAAHLLSSLGVVVCEIALSVLVFRLTGSPLLSALTFALGLLPYVLGGTLLSAVADRPQALNFVRAGETPIPSRRRVLVLCDALCAPAAAAMALPGVPVAVLLALRCVIAAVAPVFAGTRAGTLGEILGEGDPFVLGRSLIRIVNQGAQLAGFAAGGLLLTAVPPGAVLGITAGTFACSALLLRLGTAARPARGASRRGAPSSGGGGRVTGGRARGALLDASLAGTRRLLADRRIRALLLLGWVPPAVVVVPEALLVPYGDLLGTGPAGAGLLMCSMPIGAVAAETLVGSFLGPRARARLTFPMGVFAVLPSLGFAARPSLGWAVLLLVLTGTSISYNFGVDRWFAAAVPDGLLGQAMTVMQAGRMTIMGVAMGLAGVAADHAPLPVVMPAAGVVGGVCVLAVIAEVRRSGARPGTGPRRAERARTA</sequence>
<evidence type="ECO:0000256" key="4">
    <source>
        <dbReference type="ARBA" id="ARBA00022989"/>
    </source>
</evidence>
<dbReference type="EMBL" id="BMRP01000001">
    <property type="protein sequence ID" value="GGU43963.1"/>
    <property type="molecule type" value="Genomic_DNA"/>
</dbReference>
<dbReference type="CDD" id="cd06173">
    <property type="entry name" value="MFS_MefA_like"/>
    <property type="match status" value="1"/>
</dbReference>
<feature type="region of interest" description="Disordered" evidence="6">
    <location>
        <begin position="1"/>
        <end position="28"/>
    </location>
</feature>
<dbReference type="Gene3D" id="1.20.1250.20">
    <property type="entry name" value="MFS general substrate transporter like domains"/>
    <property type="match status" value="1"/>
</dbReference>
<feature type="transmembrane region" description="Helical" evidence="7">
    <location>
        <begin position="345"/>
        <end position="362"/>
    </location>
</feature>
<evidence type="ECO:0000256" key="3">
    <source>
        <dbReference type="ARBA" id="ARBA00022692"/>
    </source>
</evidence>
<keyword evidence="5 7" id="KW-0472">Membrane</keyword>
<evidence type="ECO:0000256" key="5">
    <source>
        <dbReference type="ARBA" id="ARBA00023136"/>
    </source>
</evidence>
<keyword evidence="4 7" id="KW-1133">Transmembrane helix</keyword>
<feature type="transmembrane region" description="Helical" evidence="7">
    <location>
        <begin position="313"/>
        <end position="333"/>
    </location>
</feature>
<reference evidence="9" key="1">
    <citation type="journal article" date="2019" name="Int. J. Syst. Evol. Microbiol.">
        <title>The Global Catalogue of Microorganisms (GCM) 10K type strain sequencing project: providing services to taxonomists for standard genome sequencing and annotation.</title>
        <authorList>
            <consortium name="The Broad Institute Genomics Platform"/>
            <consortium name="The Broad Institute Genome Sequencing Center for Infectious Disease"/>
            <person name="Wu L."/>
            <person name="Ma J."/>
        </authorList>
    </citation>
    <scope>NUCLEOTIDE SEQUENCE [LARGE SCALE GENOMIC DNA]</scope>
    <source>
        <strain evidence="9">JCM 3399</strain>
    </source>
</reference>
<dbReference type="PANTHER" id="PTHR23513">
    <property type="entry name" value="INTEGRAL MEMBRANE EFFLUX PROTEIN-RELATED"/>
    <property type="match status" value="1"/>
</dbReference>
<proteinExistence type="predicted"/>
<evidence type="ECO:0000256" key="2">
    <source>
        <dbReference type="ARBA" id="ARBA00022475"/>
    </source>
</evidence>
<feature type="transmembrane region" description="Helical" evidence="7">
    <location>
        <begin position="368"/>
        <end position="386"/>
    </location>
</feature>
<dbReference type="InterPro" id="IPR036259">
    <property type="entry name" value="MFS_trans_sf"/>
</dbReference>
<evidence type="ECO:0000313" key="9">
    <source>
        <dbReference type="Proteomes" id="UP000654471"/>
    </source>
</evidence>
<comment type="caution">
    <text evidence="8">The sequence shown here is derived from an EMBL/GenBank/DDBJ whole genome shotgun (WGS) entry which is preliminary data.</text>
</comment>
<keyword evidence="3 7" id="KW-0812">Transmembrane</keyword>
<dbReference type="SUPFAM" id="SSF103473">
    <property type="entry name" value="MFS general substrate transporter"/>
    <property type="match status" value="1"/>
</dbReference>
<feature type="transmembrane region" description="Helical" evidence="7">
    <location>
        <begin position="75"/>
        <end position="100"/>
    </location>
</feature>
<feature type="transmembrane region" description="Helical" evidence="7">
    <location>
        <begin position="430"/>
        <end position="450"/>
    </location>
</feature>
<feature type="transmembrane region" description="Helical" evidence="7">
    <location>
        <begin position="145"/>
        <end position="164"/>
    </location>
</feature>
<dbReference type="Proteomes" id="UP000654471">
    <property type="component" value="Unassembled WGS sequence"/>
</dbReference>
<gene>
    <name evidence="8" type="ORF">GCM10010211_04270</name>
</gene>
<keyword evidence="2" id="KW-1003">Cell membrane</keyword>
<dbReference type="PANTHER" id="PTHR23513:SF11">
    <property type="entry name" value="STAPHYLOFERRIN A TRANSPORTER"/>
    <property type="match status" value="1"/>
</dbReference>
<evidence type="ECO:0000256" key="7">
    <source>
        <dbReference type="SAM" id="Phobius"/>
    </source>
</evidence>
<dbReference type="RefSeq" id="WP_189295677.1">
    <property type="nucleotide sequence ID" value="NZ_BMRP01000001.1"/>
</dbReference>
<protein>
    <submittedName>
        <fullName evidence="8">MFS transporter</fullName>
    </submittedName>
</protein>